<dbReference type="EMBL" id="JBHUOF010000001">
    <property type="protein sequence ID" value="MFD2797956.1"/>
    <property type="molecule type" value="Genomic_DNA"/>
</dbReference>
<dbReference type="SMART" id="SM00710">
    <property type="entry name" value="PbH1"/>
    <property type="match status" value="6"/>
</dbReference>
<dbReference type="InterPro" id="IPR011050">
    <property type="entry name" value="Pectin_lyase_fold/virulence"/>
</dbReference>
<evidence type="ECO:0000313" key="3">
    <source>
        <dbReference type="EMBL" id="MFD2797956.1"/>
    </source>
</evidence>
<feature type="domain" description="Right handed beta helix" evidence="2">
    <location>
        <begin position="235"/>
        <end position="313"/>
    </location>
</feature>
<dbReference type="RefSeq" id="WP_377387425.1">
    <property type="nucleotide sequence ID" value="NZ_JBHSAN010000008.1"/>
</dbReference>
<dbReference type="Pfam" id="PF13229">
    <property type="entry name" value="Beta_helix"/>
    <property type="match status" value="1"/>
</dbReference>
<name>A0ABW5W306_9PSEU</name>
<evidence type="ECO:0000259" key="2">
    <source>
        <dbReference type="Pfam" id="PF13229"/>
    </source>
</evidence>
<dbReference type="Gene3D" id="2.160.20.10">
    <property type="entry name" value="Single-stranded right-handed beta-helix, Pectin lyase-like"/>
    <property type="match status" value="1"/>
</dbReference>
<organism evidence="3 4">
    <name type="scientific">Prauserella oleivorans</name>
    <dbReference type="NCBI Taxonomy" id="1478153"/>
    <lineage>
        <taxon>Bacteria</taxon>
        <taxon>Bacillati</taxon>
        <taxon>Actinomycetota</taxon>
        <taxon>Actinomycetes</taxon>
        <taxon>Pseudonocardiales</taxon>
        <taxon>Pseudonocardiaceae</taxon>
        <taxon>Prauserella</taxon>
    </lineage>
</organism>
<dbReference type="InterPro" id="IPR039448">
    <property type="entry name" value="Beta_helix"/>
</dbReference>
<dbReference type="SUPFAM" id="SSF51126">
    <property type="entry name" value="Pectin lyase-like"/>
    <property type="match status" value="1"/>
</dbReference>
<dbReference type="InterPro" id="IPR006626">
    <property type="entry name" value="PbH1"/>
</dbReference>
<dbReference type="InterPro" id="IPR012334">
    <property type="entry name" value="Pectin_lyas_fold"/>
</dbReference>
<proteinExistence type="predicted"/>
<evidence type="ECO:0000256" key="1">
    <source>
        <dbReference type="SAM" id="SignalP"/>
    </source>
</evidence>
<evidence type="ECO:0000313" key="4">
    <source>
        <dbReference type="Proteomes" id="UP001597478"/>
    </source>
</evidence>
<gene>
    <name evidence="3" type="ORF">ACFS2C_00935</name>
</gene>
<comment type="caution">
    <text evidence="3">The sequence shown here is derived from an EMBL/GenBank/DDBJ whole genome shotgun (WGS) entry which is preliminary data.</text>
</comment>
<feature type="chain" id="PRO_5045301003" evidence="1">
    <location>
        <begin position="25"/>
        <end position="512"/>
    </location>
</feature>
<dbReference type="PROSITE" id="PS51257">
    <property type="entry name" value="PROKAR_LIPOPROTEIN"/>
    <property type="match status" value="1"/>
</dbReference>
<keyword evidence="1" id="KW-0732">Signal</keyword>
<dbReference type="Proteomes" id="UP001597478">
    <property type="component" value="Unassembled WGS sequence"/>
</dbReference>
<keyword evidence="4" id="KW-1185">Reference proteome</keyword>
<feature type="signal peptide" evidence="1">
    <location>
        <begin position="1"/>
        <end position="24"/>
    </location>
</feature>
<sequence>MTVVTRALPRALIALLAGLAVLLAGCTGPDEPAPEGTTTQADGDGAADDRQRARVCGNTRPGPASAPGGAVTVDPSVEGDLVAKTEQNPPGTTFWLAPGTHRLGDGQYDQVIPKDGNTYVGAPGAVVDGQRRNQFAFTQHATDVTIRHLEVRNFVPPHNQGVVNHDSGDGWVIEHNTLRDNEGAALMAGARQQVRGNCLRDNGQYALNAYQDGDSITDLVLEGNEITGNNTGDWENRIEGCGCTGGVKFWAIDGGDVRGNWIHDNRGPGLWADTNNNDLVIENNVIERNDGAAIIYETSYNAVIRGNLFRENNWVDGRDFADRGDNFPVATVYISESGGEPRVPARTDQIAIYDNVFENNWSGITAWENADRFCSSPADTSGVCTRLEPNERQCMQPAVATEPQRGDCRWKTQRLAVHDNRFLLDPNVVDCESWCARMALLSNYGTYPEWSPFQGEVVQEAITFHQQNRWWRNSYVGPWRFVVYDTGTVVDPARWQSAPYRQDQGSTFSRSR</sequence>
<reference evidence="4" key="1">
    <citation type="journal article" date="2019" name="Int. J. Syst. Evol. Microbiol.">
        <title>The Global Catalogue of Microorganisms (GCM) 10K type strain sequencing project: providing services to taxonomists for standard genome sequencing and annotation.</title>
        <authorList>
            <consortium name="The Broad Institute Genomics Platform"/>
            <consortium name="The Broad Institute Genome Sequencing Center for Infectious Disease"/>
            <person name="Wu L."/>
            <person name="Ma J."/>
        </authorList>
    </citation>
    <scope>NUCLEOTIDE SEQUENCE [LARGE SCALE GENOMIC DNA]</scope>
    <source>
        <strain evidence="4">IBRC-M 10906</strain>
    </source>
</reference>
<accession>A0ABW5W306</accession>
<protein>
    <submittedName>
        <fullName evidence="3">Right-handed parallel beta-helix repeat-containing protein</fullName>
    </submittedName>
</protein>